<dbReference type="Gene3D" id="3.40.50.300">
    <property type="entry name" value="P-loop containing nucleotide triphosphate hydrolases"/>
    <property type="match status" value="1"/>
</dbReference>
<evidence type="ECO:0000313" key="8">
    <source>
        <dbReference type="Proteomes" id="UP000269974"/>
    </source>
</evidence>
<evidence type="ECO:0000256" key="2">
    <source>
        <dbReference type="ARBA" id="ARBA00008806"/>
    </source>
</evidence>
<dbReference type="GO" id="GO:0005886">
    <property type="term" value="C:plasma membrane"/>
    <property type="evidence" value="ECO:0007669"/>
    <property type="project" value="UniProtKB-SubCell"/>
</dbReference>
<keyword evidence="5" id="KW-1133">Transmembrane helix</keyword>
<dbReference type="Proteomes" id="UP000269974">
    <property type="component" value="Unassembled WGS sequence"/>
</dbReference>
<evidence type="ECO:0000256" key="4">
    <source>
        <dbReference type="ARBA" id="ARBA00022692"/>
    </source>
</evidence>
<gene>
    <name evidence="7" type="primary">traG</name>
    <name evidence="7" type="ORF">NCTC10327_00469</name>
</gene>
<name>A0A7Z9C7V4_9ACTO</name>
<dbReference type="NCBIfam" id="NF045973">
    <property type="entry name" value="conju_CD1115"/>
    <property type="match status" value="1"/>
</dbReference>
<evidence type="ECO:0000313" key="7">
    <source>
        <dbReference type="EMBL" id="VDG75784.1"/>
    </source>
</evidence>
<sequence length="560" mass="62864">MTYLLYLFIALPCFWAANKISWQVRTDAASGMNPGEIFNHCLTDLTENPLHISGEPRDLIAGALVAMCVVMLLADRTARNRQRRRGEEHGSATWASRSDIRPYKNRTTASNLLFTRTESLSLDSRTTQRNLNACIIGGSGSGKTRYYVMPNIHQANTSYVITDPKGELYRATSAYLEENGYQVRVLNLIDFARSDQFNPMAYFNPNQAEVDCTILTENLVTNTSGKRPLSGGDFWEKAERALLNALISYVYFTQTPTQPGTLIDVVNLLADMQASEQDEEKQSKVDLIFDAVKDLLEEYDDYPPEKITSDARTMLGGLRFAHSQYNTYLQGAGETKKSVIISLGVRMAPLHMAQIRHLLAQDTIRLDLLGKEKTALYLIIPDTHATFNFLAAIFYEQLFETNLYIADHNDNGRLDVMVQCFMDEFANIGKLPSFERKIAVMRSRGISVSVIIQNFAQGKSLYKDDWETIIGNCDSLLFLGGQEKSTTDYVSKMLGKQTIIGTDTSLSKGRSGSFSRSDRLLGRELLTGDEVGRLPTDKCIYILRGVRPFLSRKLHAPTFS</sequence>
<comment type="subcellular location">
    <subcellularLocation>
        <location evidence="1">Cell membrane</location>
        <topology evidence="1">Multi-pass membrane protein</topology>
    </subcellularLocation>
</comment>
<evidence type="ECO:0000256" key="3">
    <source>
        <dbReference type="ARBA" id="ARBA00022475"/>
    </source>
</evidence>
<dbReference type="SUPFAM" id="SSF52540">
    <property type="entry name" value="P-loop containing nucleoside triphosphate hydrolases"/>
    <property type="match status" value="1"/>
</dbReference>
<organism evidence="7 8">
    <name type="scientific">Actinobaculum suis</name>
    <dbReference type="NCBI Taxonomy" id="1657"/>
    <lineage>
        <taxon>Bacteria</taxon>
        <taxon>Bacillati</taxon>
        <taxon>Actinomycetota</taxon>
        <taxon>Actinomycetes</taxon>
        <taxon>Actinomycetales</taxon>
        <taxon>Actinomycetaceae</taxon>
        <taxon>Actinobaculum</taxon>
    </lineage>
</organism>
<keyword evidence="4" id="KW-0812">Transmembrane</keyword>
<evidence type="ECO:0000256" key="5">
    <source>
        <dbReference type="ARBA" id="ARBA00022989"/>
    </source>
</evidence>
<protein>
    <submittedName>
        <fullName evidence="7">Conjugation protein</fullName>
    </submittedName>
</protein>
<dbReference type="CDD" id="cd01127">
    <property type="entry name" value="TrwB_TraG_TraD_VirD4"/>
    <property type="match status" value="1"/>
</dbReference>
<keyword evidence="6" id="KW-0472">Membrane</keyword>
<reference evidence="7 8" key="1">
    <citation type="submission" date="2018-11" db="EMBL/GenBank/DDBJ databases">
        <authorList>
            <consortium name="Pathogen Informatics"/>
        </authorList>
    </citation>
    <scope>NUCLEOTIDE SEQUENCE [LARGE SCALE GENOMIC DNA]</scope>
    <source>
        <strain evidence="7 8">NCTC10327</strain>
    </source>
</reference>
<dbReference type="InterPro" id="IPR027417">
    <property type="entry name" value="P-loop_NTPase"/>
</dbReference>
<comment type="similarity">
    <text evidence="2">Belongs to the VirD4/TraG family.</text>
</comment>
<comment type="caution">
    <text evidence="7">The sequence shown here is derived from an EMBL/GenBank/DDBJ whole genome shotgun (WGS) entry which is preliminary data.</text>
</comment>
<proteinExistence type="inferred from homology"/>
<evidence type="ECO:0000256" key="6">
    <source>
        <dbReference type="ARBA" id="ARBA00023136"/>
    </source>
</evidence>
<dbReference type="RefSeq" id="WP_185933721.1">
    <property type="nucleotide sequence ID" value="NZ_UYIO01000001.1"/>
</dbReference>
<accession>A0A7Z9C7V4</accession>
<evidence type="ECO:0000256" key="1">
    <source>
        <dbReference type="ARBA" id="ARBA00004651"/>
    </source>
</evidence>
<dbReference type="AlphaFoldDB" id="A0A7Z9C7V4"/>
<dbReference type="EMBL" id="UYIO01000001">
    <property type="protein sequence ID" value="VDG75784.1"/>
    <property type="molecule type" value="Genomic_DNA"/>
</dbReference>
<dbReference type="InterPro" id="IPR003688">
    <property type="entry name" value="TraG/VirD4"/>
</dbReference>
<dbReference type="PANTHER" id="PTHR37937:SF1">
    <property type="entry name" value="CONJUGATIVE TRANSFER: DNA TRANSPORT"/>
    <property type="match status" value="1"/>
</dbReference>
<keyword evidence="3" id="KW-1003">Cell membrane</keyword>
<dbReference type="InterPro" id="IPR051539">
    <property type="entry name" value="T4SS-coupling_protein"/>
</dbReference>
<dbReference type="Pfam" id="PF02534">
    <property type="entry name" value="T4SS-DNA_transf"/>
    <property type="match status" value="1"/>
</dbReference>
<dbReference type="PANTHER" id="PTHR37937">
    <property type="entry name" value="CONJUGATIVE TRANSFER: DNA TRANSPORT"/>
    <property type="match status" value="1"/>
</dbReference>